<organism evidence="3 4">
    <name type="scientific">Plutella xylostella</name>
    <name type="common">Diamondback moth</name>
    <name type="synonym">Plutella maculipennis</name>
    <dbReference type="NCBI Taxonomy" id="51655"/>
    <lineage>
        <taxon>Eukaryota</taxon>
        <taxon>Metazoa</taxon>
        <taxon>Ecdysozoa</taxon>
        <taxon>Arthropoda</taxon>
        <taxon>Hexapoda</taxon>
        <taxon>Insecta</taxon>
        <taxon>Pterygota</taxon>
        <taxon>Neoptera</taxon>
        <taxon>Endopterygota</taxon>
        <taxon>Lepidoptera</taxon>
        <taxon>Glossata</taxon>
        <taxon>Ditrysia</taxon>
        <taxon>Yponomeutoidea</taxon>
        <taxon>Plutellidae</taxon>
        <taxon>Plutella</taxon>
    </lineage>
</organism>
<protein>
    <recommendedName>
        <fullName evidence="2">URB1 N-terminal domain-containing protein</fullName>
    </recommendedName>
</protein>
<feature type="domain" description="URB1 N-terminal" evidence="2">
    <location>
        <begin position="126"/>
        <end position="397"/>
    </location>
</feature>
<dbReference type="InterPro" id="IPR039844">
    <property type="entry name" value="URB1"/>
</dbReference>
<dbReference type="EMBL" id="JAHIBW010000003">
    <property type="protein sequence ID" value="KAG7312546.1"/>
    <property type="molecule type" value="Genomic_DNA"/>
</dbReference>
<accession>A0ABQ7R5G1</accession>
<dbReference type="Pfam" id="PF11707">
    <property type="entry name" value="Npa1"/>
    <property type="match status" value="1"/>
</dbReference>
<evidence type="ECO:0000313" key="3">
    <source>
        <dbReference type="EMBL" id="KAG7312546.1"/>
    </source>
</evidence>
<evidence type="ECO:0000313" key="4">
    <source>
        <dbReference type="Proteomes" id="UP000823941"/>
    </source>
</evidence>
<evidence type="ECO:0000256" key="1">
    <source>
        <dbReference type="SAM" id="MobiDB-lite"/>
    </source>
</evidence>
<feature type="compositionally biased region" description="Low complexity" evidence="1">
    <location>
        <begin position="1370"/>
        <end position="1384"/>
    </location>
</feature>
<feature type="compositionally biased region" description="Basic and acidic residues" evidence="1">
    <location>
        <begin position="1"/>
        <end position="33"/>
    </location>
</feature>
<evidence type="ECO:0000259" key="2">
    <source>
        <dbReference type="Pfam" id="PF11707"/>
    </source>
</evidence>
<dbReference type="PANTHER" id="PTHR13500:SF0">
    <property type="entry name" value="NUCLEOLAR PRE-RIBOSOMAL-ASSOCIATED PROTEIN 1"/>
    <property type="match status" value="1"/>
</dbReference>
<proteinExistence type="predicted"/>
<keyword evidence="4" id="KW-1185">Reference proteome</keyword>
<name>A0ABQ7R5G1_PLUXY</name>
<reference evidence="3 4" key="1">
    <citation type="submission" date="2021-06" db="EMBL/GenBank/DDBJ databases">
        <title>A haploid diamondback moth (Plutella xylostella L.) genome assembly resolves 31 chromosomes and identifies a diamide resistance mutation.</title>
        <authorList>
            <person name="Ward C.M."/>
            <person name="Perry K.D."/>
            <person name="Baker G."/>
            <person name="Powis K."/>
            <person name="Heckel D.G."/>
            <person name="Baxter S.W."/>
        </authorList>
    </citation>
    <scope>NUCLEOTIDE SEQUENCE [LARGE SCALE GENOMIC DNA]</scope>
    <source>
        <strain evidence="3 4">LV</strain>
        <tissue evidence="3">Single pupa</tissue>
    </source>
</reference>
<comment type="caution">
    <text evidence="3">The sequence shown here is derived from an EMBL/GenBank/DDBJ whole genome shotgun (WGS) entry which is preliminary data.</text>
</comment>
<feature type="region of interest" description="Disordered" evidence="1">
    <location>
        <begin position="1369"/>
        <end position="1392"/>
    </location>
</feature>
<gene>
    <name evidence="3" type="ORF">JYU34_002075</name>
</gene>
<dbReference type="PANTHER" id="PTHR13500">
    <property type="entry name" value="NUCLEOLAR PRERIBOSOMAL-ASSOCIATED PROTEIN 1"/>
    <property type="match status" value="1"/>
</dbReference>
<sequence length="1536" mass="159274">MGKRKFGENEESSKKLKSVKSKEDKDDGQHEAAADPPADAAAAGPGADDFDIKQFRKELASDKGHIVALTQFVSRCAAAGAEGGRELVLRYVAAGGGALELLRGLRGAPPGPPAPPAALPAARALLLLVQAAGAAPHLLLPAEEALRHLHNEHGALLAAMLGEAAGPALRRAALQLLAAALALSAELAADLLPRSPLTPAALRLLGDKPNYKERDCVRTCALRAVLAPLVHGHAPATRALLERGLLAPLLPGLVHDEPAEVLALLELLRRHVLDEPLLSKSLKLQAFPHSALQQLFALFRWRGPPGADPALADQHRAAISEQLGELLLPLLTCHKRGLYFQEAPGEEARNPSVARALLGLRRPWEQPAARALLLAAARCRPALLRPLLQLLEGALAPGSAAWEPAAQFLEELLGVVNAALARRLAGSWRPTRLAGWLRGAALPVPLLAVARAALGGGELGAALRGARLLRCTLAAAAAAGAGLAGRHREALRARLEQFLPRHAPDAGALAALLRRALRAPADALPGGRGGALALLLDVLLLLVELLPAQLEALEGALDMQELLDTAEALDDGGEGEGEGGDVRLKVVSLWLARDAGAGGGGLLPRLLPALLGAHRRAPAAAAPALRRCLARAALLPDEAEQHALLHCLQATRPPAAPLARALLHALQQPPGGEGAAEGGQDVEALLAGLAGDAPAPAPPPRAPGPLLRACLAYTDAHEEDKEPLQEFLALYAAALLHCTRSVEAMLAALGRGGRGARRYVAGWASAPAPPPDPALLPVWRAVMEDGPAPGAADEAAADEVALAVRAQYAGFLLARLAALGALTAARAERLGEQLDALLAAAGALPGGGGAALRAVLRCPHVLAVYSPLAGDAATAVVLRVLRGLRAGGGGGGGDLLEPYQVKTYEELSAAAAGVLAGDAPGAALAGAGLRAGDEARLVEALCGAGAAGGAGALRLLAALLQQHELPARALQRLLAHYGALLVAPPPALGELELALAGALQRAPQHARLVGEELFTALLAAPPRREAVQLAAAALRLQPALAPALLAALRRPEPPPRETALPLAEALLAHGALPADVAERLWAEHGAAALRAVERPHKAGRLLAGCWRLLRELLLGGADGGALLERTHKWEGGAEWAAALLEAAWLGAAARGEGSPARLQHYVCTLLGAGAAGAGALLRAARLARPPPAAAAAAVLASSAWNHYCRNTLKQGLSLECADEAGAAAALGVLAALAAWYPPGDAGAEALFQLVTEHSDLVPLLLGGGGERRARVLALLLALAARCPGGRRAQHVPLWLAAYRATRAPADRLLLQLLRVYERGGAPPPAPAAVGARRRRATTRCAGAARCWPRPPRCSRCSCSTRKRWSARCGASRAPPTSRTSTRCPRPAPRRASPRRCCWRCRRTGWRGRGARGGTRAACCCRTSTRRARTCCGARGAAAGRTRRAGGRCTTRCSCCRCCRRLWRRGPRGPRRACCAGGWCRCACARWARGARAAQGTGGRRGTRGRRGRCAPPRCTCCTASVNNSTLTPATRRTSCW</sequence>
<dbReference type="Proteomes" id="UP000823941">
    <property type="component" value="Chromosome 3"/>
</dbReference>
<feature type="region of interest" description="Disordered" evidence="1">
    <location>
        <begin position="1"/>
        <end position="47"/>
    </location>
</feature>
<feature type="compositionally biased region" description="Low complexity" evidence="1">
    <location>
        <begin position="34"/>
        <end position="47"/>
    </location>
</feature>
<dbReference type="InterPro" id="IPR021714">
    <property type="entry name" value="URB1_N"/>
</dbReference>